<dbReference type="RefSeq" id="WP_344529409.1">
    <property type="nucleotide sequence ID" value="NZ_BAAAUG010000188.1"/>
</dbReference>
<accession>A0ABP6NG51</accession>
<gene>
    <name evidence="1" type="ORF">GCM10010449_76800</name>
</gene>
<evidence type="ECO:0000313" key="2">
    <source>
        <dbReference type="Proteomes" id="UP001501637"/>
    </source>
</evidence>
<dbReference type="Proteomes" id="UP001501637">
    <property type="component" value="Unassembled WGS sequence"/>
</dbReference>
<reference evidence="2" key="1">
    <citation type="journal article" date="2019" name="Int. J. Syst. Evol. Microbiol.">
        <title>The Global Catalogue of Microorganisms (GCM) 10K type strain sequencing project: providing services to taxonomists for standard genome sequencing and annotation.</title>
        <authorList>
            <consortium name="The Broad Institute Genomics Platform"/>
            <consortium name="The Broad Institute Genome Sequencing Center for Infectious Disease"/>
            <person name="Wu L."/>
            <person name="Ma J."/>
        </authorList>
    </citation>
    <scope>NUCLEOTIDE SEQUENCE [LARGE SCALE GENOMIC DNA]</scope>
    <source>
        <strain evidence="2">JCM 9092</strain>
    </source>
</reference>
<evidence type="ECO:0000313" key="1">
    <source>
        <dbReference type="EMBL" id="GAA3146320.1"/>
    </source>
</evidence>
<name>A0ABP6NG51_9ACTN</name>
<dbReference type="Gene3D" id="1.20.910.10">
    <property type="entry name" value="Heme oxygenase-like"/>
    <property type="match status" value="1"/>
</dbReference>
<protein>
    <recommendedName>
        <fullName evidence="3">Transcriptional regulator</fullName>
    </recommendedName>
</protein>
<proteinExistence type="predicted"/>
<comment type="caution">
    <text evidence="1">The sequence shown here is derived from an EMBL/GenBank/DDBJ whole genome shotgun (WGS) entry which is preliminary data.</text>
</comment>
<dbReference type="EMBL" id="BAAAUG010000188">
    <property type="protein sequence ID" value="GAA3146320.1"/>
    <property type="molecule type" value="Genomic_DNA"/>
</dbReference>
<dbReference type="SUPFAM" id="SSF48613">
    <property type="entry name" value="Heme oxygenase-like"/>
    <property type="match status" value="1"/>
</dbReference>
<dbReference type="InterPro" id="IPR016084">
    <property type="entry name" value="Haem_Oase-like_multi-hlx"/>
</dbReference>
<keyword evidence="2" id="KW-1185">Reference proteome</keyword>
<evidence type="ECO:0008006" key="3">
    <source>
        <dbReference type="Google" id="ProtNLM"/>
    </source>
</evidence>
<sequence length="225" mass="23908">MTRTAQELLDAVTTRLAPDPAANPLVPLFADGTANGSAITALALEQRSVIPADRRSFLHLAERSAATGEAECEAFFRTLAEGEALALDRLGALVAACGVGEADADAYEPRAGCQAYPAYVAWLALNGAPVDVVLALTANFASWGAYCATLARALPAHYGFSEEDCGFFAFFAEPAPDLERQALAAVRAGMERGLDATGSALRHGRLLQRYEAMFWETLADPKRDL</sequence>
<organism evidence="1 2">
    <name type="scientific">Streptomyces rectiviolaceus</name>
    <dbReference type="NCBI Taxonomy" id="332591"/>
    <lineage>
        <taxon>Bacteria</taxon>
        <taxon>Bacillati</taxon>
        <taxon>Actinomycetota</taxon>
        <taxon>Actinomycetes</taxon>
        <taxon>Kitasatosporales</taxon>
        <taxon>Streptomycetaceae</taxon>
        <taxon>Streptomyces</taxon>
    </lineage>
</organism>